<keyword evidence="8" id="KW-1185">Reference proteome</keyword>
<dbReference type="SUPFAM" id="SSF51621">
    <property type="entry name" value="Phosphoenolpyruvate/pyruvate domain"/>
    <property type="match status" value="1"/>
</dbReference>
<dbReference type="GO" id="GO:0006107">
    <property type="term" value="P:oxaloacetate metabolic process"/>
    <property type="evidence" value="ECO:0007669"/>
    <property type="project" value="TreeGrafter"/>
</dbReference>
<dbReference type="PIRSF" id="PIRSF015582">
    <property type="entry name" value="Cit_lyase_B"/>
    <property type="match status" value="1"/>
</dbReference>
<name>A0AAU9EIH9_9BACT</name>
<dbReference type="AlphaFoldDB" id="A0AAU9EIH9"/>
<sequence>MRPMRSMLFVPGHKPSWVEKAWKAEPDGLILDLEDAVPLGHKEAARREVRAVLEQARPEEHYCVRLNSLASGLTQGDLEAVVHPGLSAVMLPKVYRAEELAELDQALSGLEQEAGLKPGSIATPLLLETASGMRHAYDIAMSNPRVGMILMSAGPGGDAARAIGYQWSKQGTETLYLRSKLVLDARAAAVTPLINSWYDVADLDGLARDARLNRSLGYSGMALIHPSHVAVVNEIFSPTEQDVAFFRGLLAAFEEAERQGHAAVVYEGDMVDYAMAQTAREFLEFARQLGIPAE</sequence>
<evidence type="ECO:0000313" key="8">
    <source>
        <dbReference type="Proteomes" id="UP001366166"/>
    </source>
</evidence>
<keyword evidence="7" id="KW-0456">Lyase</keyword>
<dbReference type="Pfam" id="PF03328">
    <property type="entry name" value="HpcH_HpaI"/>
    <property type="match status" value="1"/>
</dbReference>
<evidence type="ECO:0000256" key="5">
    <source>
        <dbReference type="PIRSR" id="PIRSR015582-2"/>
    </source>
</evidence>
<dbReference type="InterPro" id="IPR040442">
    <property type="entry name" value="Pyrv_kinase-like_dom_sf"/>
</dbReference>
<reference evidence="8" key="1">
    <citation type="journal article" date="2023" name="Arch. Microbiol.">
        <title>Desulfoferula mesophilus gen. nov. sp. nov., a mesophilic sulfate-reducing bacterium isolated from a brackish lake sediment.</title>
        <authorList>
            <person name="Watanabe T."/>
            <person name="Yabe T."/>
            <person name="Tsuji J.M."/>
            <person name="Fukui M."/>
        </authorList>
    </citation>
    <scope>NUCLEOTIDE SEQUENCE [LARGE SCALE GENOMIC DNA]</scope>
    <source>
        <strain evidence="8">12FAK</strain>
    </source>
</reference>
<dbReference type="RefSeq" id="WP_338603447.1">
    <property type="nucleotide sequence ID" value="NZ_AP028679.1"/>
</dbReference>
<proteinExistence type="predicted"/>
<evidence type="ECO:0000259" key="6">
    <source>
        <dbReference type="Pfam" id="PF03328"/>
    </source>
</evidence>
<feature type="binding site" evidence="4">
    <location>
        <position position="65"/>
    </location>
    <ligand>
        <name>substrate</name>
    </ligand>
</feature>
<feature type="binding site" evidence="5">
    <location>
        <position position="128"/>
    </location>
    <ligand>
        <name>Mg(2+)</name>
        <dbReference type="ChEBI" id="CHEBI:18420"/>
    </ligand>
</feature>
<evidence type="ECO:0000256" key="4">
    <source>
        <dbReference type="PIRSR" id="PIRSR015582-1"/>
    </source>
</evidence>
<feature type="binding site" evidence="5">
    <location>
        <position position="158"/>
    </location>
    <ligand>
        <name>Mg(2+)</name>
        <dbReference type="ChEBI" id="CHEBI:18420"/>
    </ligand>
</feature>
<comment type="cofactor">
    <cofactor evidence="1">
        <name>Mg(2+)</name>
        <dbReference type="ChEBI" id="CHEBI:18420"/>
    </cofactor>
</comment>
<evidence type="ECO:0000256" key="2">
    <source>
        <dbReference type="ARBA" id="ARBA00022723"/>
    </source>
</evidence>
<dbReference type="PANTHER" id="PTHR32308">
    <property type="entry name" value="LYASE BETA SUBUNIT, PUTATIVE (AFU_ORTHOLOGUE AFUA_4G13030)-RELATED"/>
    <property type="match status" value="1"/>
</dbReference>
<evidence type="ECO:0000313" key="7">
    <source>
        <dbReference type="EMBL" id="BEQ16921.1"/>
    </source>
</evidence>
<dbReference type="KEGG" id="dmp:FAK_39870"/>
<feature type="binding site" evidence="4">
    <location>
        <position position="128"/>
    </location>
    <ligand>
        <name>substrate</name>
    </ligand>
</feature>
<evidence type="ECO:0000256" key="3">
    <source>
        <dbReference type="ARBA" id="ARBA00022842"/>
    </source>
</evidence>
<dbReference type="GO" id="GO:0016829">
    <property type="term" value="F:lyase activity"/>
    <property type="evidence" value="ECO:0007669"/>
    <property type="project" value="UniProtKB-KW"/>
</dbReference>
<protein>
    <submittedName>
        <fullName evidence="7">CoA ester lyase</fullName>
    </submittedName>
</protein>
<dbReference type="EMBL" id="AP028679">
    <property type="protein sequence ID" value="BEQ16921.1"/>
    <property type="molecule type" value="Genomic_DNA"/>
</dbReference>
<organism evidence="7 8">
    <name type="scientific">Desulfoferula mesophila</name>
    <dbReference type="NCBI Taxonomy" id="3058419"/>
    <lineage>
        <taxon>Bacteria</taxon>
        <taxon>Pseudomonadati</taxon>
        <taxon>Thermodesulfobacteriota</taxon>
        <taxon>Desulfarculia</taxon>
        <taxon>Desulfarculales</taxon>
        <taxon>Desulfarculaceae</taxon>
        <taxon>Desulfoferula</taxon>
    </lineage>
</organism>
<evidence type="ECO:0000256" key="1">
    <source>
        <dbReference type="ARBA" id="ARBA00001946"/>
    </source>
</evidence>
<gene>
    <name evidence="7" type="ORF">FAK_39870</name>
</gene>
<dbReference type="PANTHER" id="PTHR32308:SF0">
    <property type="entry name" value="HPCH_HPAI ALDOLASE_CITRATE LYASE DOMAIN-CONTAINING PROTEIN"/>
    <property type="match status" value="1"/>
</dbReference>
<dbReference type="GO" id="GO:0000287">
    <property type="term" value="F:magnesium ion binding"/>
    <property type="evidence" value="ECO:0007669"/>
    <property type="project" value="TreeGrafter"/>
</dbReference>
<dbReference type="Gene3D" id="3.20.20.60">
    <property type="entry name" value="Phosphoenolpyruvate-binding domains"/>
    <property type="match status" value="1"/>
</dbReference>
<accession>A0AAU9EIH9</accession>
<keyword evidence="2 5" id="KW-0479">Metal-binding</keyword>
<dbReference type="InterPro" id="IPR015813">
    <property type="entry name" value="Pyrv/PenolPyrv_kinase-like_dom"/>
</dbReference>
<feature type="domain" description="HpcH/HpaI aldolase/citrate lyase" evidence="6">
    <location>
        <begin position="5"/>
        <end position="226"/>
    </location>
</feature>
<dbReference type="InterPro" id="IPR005000">
    <property type="entry name" value="Aldolase/citrate-lyase_domain"/>
</dbReference>
<dbReference type="Proteomes" id="UP001366166">
    <property type="component" value="Chromosome"/>
</dbReference>
<dbReference type="InterPro" id="IPR011206">
    <property type="entry name" value="Citrate_lyase_beta/mcl1/mcl2"/>
</dbReference>
<keyword evidence="3 5" id="KW-0460">Magnesium</keyword>